<sequence>MELYSIKKYLLVFLGSLSLALGVAGIIIPLLPTTPLLLLASYCYLRSSKRLYNWLINHKVFGKYILYYLTYKAIPKKTKITAIFFLWSTLIISMILVSSLHIRLFLILVGIGVTVHLMMLKTLSLEDIKALNDLHCKPEEQTSLNEE</sequence>
<dbReference type="Proteomes" id="UP000050326">
    <property type="component" value="Unassembled WGS sequence"/>
</dbReference>
<accession>A0A0P8WKM3</accession>
<evidence type="ECO:0000313" key="2">
    <source>
        <dbReference type="EMBL" id="KPU42887.1"/>
    </source>
</evidence>
<dbReference type="GO" id="GO:0005886">
    <property type="term" value="C:plasma membrane"/>
    <property type="evidence" value="ECO:0007669"/>
    <property type="project" value="TreeGrafter"/>
</dbReference>
<gene>
    <name evidence="2" type="primary">ybaN_2</name>
    <name evidence="2" type="ORF">OXPF_36550</name>
</gene>
<feature type="transmembrane region" description="Helical" evidence="1">
    <location>
        <begin position="51"/>
        <end position="69"/>
    </location>
</feature>
<dbReference type="OrthoDB" id="5690292at2"/>
<feature type="transmembrane region" description="Helical" evidence="1">
    <location>
        <begin position="81"/>
        <end position="98"/>
    </location>
</feature>
<dbReference type="PANTHER" id="PTHR35813:SF1">
    <property type="entry name" value="INNER MEMBRANE PROTEIN YBAN"/>
    <property type="match status" value="1"/>
</dbReference>
<dbReference type="RefSeq" id="WP_152967800.1">
    <property type="nucleotide sequence ID" value="NZ_LKET01000051.1"/>
</dbReference>
<feature type="transmembrane region" description="Helical" evidence="1">
    <location>
        <begin position="9"/>
        <end position="31"/>
    </location>
</feature>
<name>A0A0P8WKM3_9CLOT</name>
<dbReference type="PANTHER" id="PTHR35813">
    <property type="entry name" value="INNER MEMBRANE PROTEIN YBAN"/>
    <property type="match status" value="1"/>
</dbReference>
<dbReference type="STRING" id="36849.OXPF_36550"/>
<proteinExistence type="predicted"/>
<organism evidence="2 3">
    <name type="scientific">Oxobacter pfennigii</name>
    <dbReference type="NCBI Taxonomy" id="36849"/>
    <lineage>
        <taxon>Bacteria</taxon>
        <taxon>Bacillati</taxon>
        <taxon>Bacillota</taxon>
        <taxon>Clostridia</taxon>
        <taxon>Eubacteriales</taxon>
        <taxon>Clostridiaceae</taxon>
        <taxon>Oxobacter</taxon>
    </lineage>
</organism>
<dbReference type="AlphaFoldDB" id="A0A0P8WKM3"/>
<protein>
    <submittedName>
        <fullName evidence="2">Inner membrane protein YbaN</fullName>
    </submittedName>
</protein>
<evidence type="ECO:0000256" key="1">
    <source>
        <dbReference type="SAM" id="Phobius"/>
    </source>
</evidence>
<keyword evidence="1" id="KW-0472">Membrane</keyword>
<dbReference type="InterPro" id="IPR007401">
    <property type="entry name" value="DUF454"/>
</dbReference>
<keyword evidence="1" id="KW-1133">Transmembrane helix</keyword>
<comment type="caution">
    <text evidence="2">The sequence shown here is derived from an EMBL/GenBank/DDBJ whole genome shotgun (WGS) entry which is preliminary data.</text>
</comment>
<dbReference type="EMBL" id="LKET01000051">
    <property type="protein sequence ID" value="KPU42887.1"/>
    <property type="molecule type" value="Genomic_DNA"/>
</dbReference>
<keyword evidence="1" id="KW-0812">Transmembrane</keyword>
<evidence type="ECO:0000313" key="3">
    <source>
        <dbReference type="Proteomes" id="UP000050326"/>
    </source>
</evidence>
<keyword evidence="3" id="KW-1185">Reference proteome</keyword>
<reference evidence="2 3" key="1">
    <citation type="submission" date="2015-09" db="EMBL/GenBank/DDBJ databases">
        <title>Genome sequence of Oxobacter pfennigii DSM 3222.</title>
        <authorList>
            <person name="Poehlein A."/>
            <person name="Bengelsdorf F.R."/>
            <person name="Schiel-Bengelsdorf B."/>
            <person name="Duerre P."/>
            <person name="Daniel R."/>
        </authorList>
    </citation>
    <scope>NUCLEOTIDE SEQUENCE [LARGE SCALE GENOMIC DNA]</scope>
    <source>
        <strain evidence="2 3">DSM 3222</strain>
    </source>
</reference>
<dbReference type="Pfam" id="PF04304">
    <property type="entry name" value="DUF454"/>
    <property type="match status" value="1"/>
</dbReference>